<evidence type="ECO:0000256" key="3">
    <source>
        <dbReference type="RuleBase" id="RU003707"/>
    </source>
</evidence>
<name>A0A425XX93_9BACT</name>
<evidence type="ECO:0000313" key="4">
    <source>
        <dbReference type="EMBL" id="RRG19266.1"/>
    </source>
</evidence>
<evidence type="ECO:0000256" key="2">
    <source>
        <dbReference type="ARBA" id="ARBA00023239"/>
    </source>
</evidence>
<dbReference type="CDD" id="cd06558">
    <property type="entry name" value="crotonase-like"/>
    <property type="match status" value="1"/>
</dbReference>
<comment type="similarity">
    <text evidence="1 3">Belongs to the enoyl-CoA hydratase/isomerase family.</text>
</comment>
<evidence type="ECO:0008006" key="6">
    <source>
        <dbReference type="Google" id="ProtNLM"/>
    </source>
</evidence>
<reference evidence="4 5" key="1">
    <citation type="submission" date="2018-07" db="EMBL/GenBank/DDBJ databases">
        <title>Draft genome sequence of Ancylomarina sp. M1P.</title>
        <authorList>
            <person name="Yadav S."/>
            <person name="Villanueva L."/>
            <person name="Damste J.S.S."/>
        </authorList>
    </citation>
    <scope>NUCLEOTIDE SEQUENCE [LARGE SCALE GENOMIC DNA]</scope>
    <source>
        <strain evidence="4 5">M1P</strain>
    </source>
</reference>
<dbReference type="InterPro" id="IPR029045">
    <property type="entry name" value="ClpP/crotonase-like_dom_sf"/>
</dbReference>
<dbReference type="Gene3D" id="3.90.226.10">
    <property type="entry name" value="2-enoyl-CoA Hydratase, Chain A, domain 1"/>
    <property type="match status" value="1"/>
</dbReference>
<dbReference type="SUPFAM" id="SSF52096">
    <property type="entry name" value="ClpP/crotonase"/>
    <property type="match status" value="1"/>
</dbReference>
<comment type="caution">
    <text evidence="4">The sequence shown here is derived from an EMBL/GenBank/DDBJ whole genome shotgun (WGS) entry which is preliminary data.</text>
</comment>
<evidence type="ECO:0000313" key="5">
    <source>
        <dbReference type="Proteomes" id="UP000285794"/>
    </source>
</evidence>
<dbReference type="FunFam" id="3.90.226.10:FF:000009">
    <property type="entry name" value="Carnitinyl-CoA dehydratase"/>
    <property type="match status" value="1"/>
</dbReference>
<dbReference type="InterPro" id="IPR001753">
    <property type="entry name" value="Enoyl-CoA_hydra/iso"/>
</dbReference>
<dbReference type="InterPro" id="IPR018376">
    <property type="entry name" value="Enoyl-CoA_hyd/isom_CS"/>
</dbReference>
<proteinExistence type="inferred from homology"/>
<dbReference type="PANTHER" id="PTHR11941">
    <property type="entry name" value="ENOYL-COA HYDRATASE-RELATED"/>
    <property type="match status" value="1"/>
</dbReference>
<dbReference type="Pfam" id="PF00378">
    <property type="entry name" value="ECH_1"/>
    <property type="match status" value="1"/>
</dbReference>
<dbReference type="Proteomes" id="UP000285794">
    <property type="component" value="Unassembled WGS sequence"/>
</dbReference>
<keyword evidence="2" id="KW-0456">Lyase</keyword>
<accession>A0A425XX93</accession>
<gene>
    <name evidence="4" type="ORF">DWB61_15945</name>
</gene>
<dbReference type="AlphaFoldDB" id="A0A425XX93"/>
<dbReference type="GO" id="GO:0016829">
    <property type="term" value="F:lyase activity"/>
    <property type="evidence" value="ECO:0007669"/>
    <property type="project" value="UniProtKB-KW"/>
</dbReference>
<evidence type="ECO:0000256" key="1">
    <source>
        <dbReference type="ARBA" id="ARBA00005254"/>
    </source>
</evidence>
<dbReference type="PANTHER" id="PTHR11941:SF54">
    <property type="entry name" value="ENOYL-COA HYDRATASE, MITOCHONDRIAL"/>
    <property type="match status" value="1"/>
</dbReference>
<dbReference type="EMBL" id="QQWG01000022">
    <property type="protein sequence ID" value="RRG19266.1"/>
    <property type="molecule type" value="Genomic_DNA"/>
</dbReference>
<dbReference type="PROSITE" id="PS00166">
    <property type="entry name" value="ENOYL_COA_HYDRATASE"/>
    <property type="match status" value="1"/>
</dbReference>
<protein>
    <recommendedName>
        <fullName evidence="6">Crotonase</fullName>
    </recommendedName>
</protein>
<organism evidence="4 5">
    <name type="scientific">Ancylomarina euxinus</name>
    <dbReference type="NCBI Taxonomy" id="2283627"/>
    <lineage>
        <taxon>Bacteria</taxon>
        <taxon>Pseudomonadati</taxon>
        <taxon>Bacteroidota</taxon>
        <taxon>Bacteroidia</taxon>
        <taxon>Marinilabiliales</taxon>
        <taxon>Marinifilaceae</taxon>
        <taxon>Ancylomarina</taxon>
    </lineage>
</organism>
<dbReference type="OrthoDB" id="9775794at2"/>
<sequence length="259" mass="28385">MNFSYLIYEERDELGILTLNRPNALNALNNEVFDELQSFLDSFKQSNNVRVLIITGAGKAFVAGADIKAFQDMTVHEGYDFSEKGKSVFRNIAQLPIPVIAAINGFALGGGLELALACDIRVANKDTRLGLPEASLGLIPGFNGTVEALKQVGLGHAMYLMMTAGGIKATEAYDLGLVQQLTEADQVLDQAIDMAKKIAKNSPNALRLLKTVLREGKEMTRTDAEAMESREFGNLFQADQAERIEGVNAFIEKRKPNWK</sequence>
<dbReference type="GO" id="GO:0006635">
    <property type="term" value="P:fatty acid beta-oxidation"/>
    <property type="evidence" value="ECO:0007669"/>
    <property type="project" value="TreeGrafter"/>
</dbReference>
<keyword evidence="5" id="KW-1185">Reference proteome</keyword>
<dbReference type="RefSeq" id="WP_125031884.1">
    <property type="nucleotide sequence ID" value="NZ_JAPXVP010000019.1"/>
</dbReference>